<protein>
    <recommendedName>
        <fullName evidence="6">TLC domain-containing protein</fullName>
    </recommendedName>
</protein>
<evidence type="ECO:0008006" key="6">
    <source>
        <dbReference type="Google" id="ProtNLM"/>
    </source>
</evidence>
<dbReference type="AlphaFoldDB" id="A0A444WX17"/>
<evidence type="ECO:0000313" key="5">
    <source>
        <dbReference type="Proteomes" id="UP000289738"/>
    </source>
</evidence>
<evidence type="ECO:0000256" key="3">
    <source>
        <dbReference type="SAM" id="Phobius"/>
    </source>
</evidence>
<dbReference type="GO" id="GO:0005789">
    <property type="term" value="C:endoplasmic reticulum membrane"/>
    <property type="evidence" value="ECO:0007669"/>
    <property type="project" value="UniProtKB-SubCell"/>
</dbReference>
<dbReference type="EMBL" id="SDMP01000020">
    <property type="protein sequence ID" value="RYQ81949.1"/>
    <property type="molecule type" value="Genomic_DNA"/>
</dbReference>
<dbReference type="STRING" id="3818.A0A444WX17"/>
<name>A0A444WX17_ARAHY</name>
<evidence type="ECO:0000256" key="2">
    <source>
        <dbReference type="SAM" id="MobiDB-lite"/>
    </source>
</evidence>
<feature type="region of interest" description="Disordered" evidence="2">
    <location>
        <begin position="206"/>
        <end position="226"/>
    </location>
</feature>
<dbReference type="Proteomes" id="UP000289738">
    <property type="component" value="Chromosome B10"/>
</dbReference>
<gene>
    <name evidence="4" type="ORF">Ahy_B10g100536</name>
</gene>
<accession>A0A444WX17</accession>
<dbReference type="GO" id="GO:0050291">
    <property type="term" value="F:sphingosine N-acyltransferase activity"/>
    <property type="evidence" value="ECO:0007669"/>
    <property type="project" value="InterPro"/>
</dbReference>
<feature type="transmembrane region" description="Helical" evidence="3">
    <location>
        <begin position="166"/>
        <end position="186"/>
    </location>
</feature>
<evidence type="ECO:0000256" key="1">
    <source>
        <dbReference type="ARBA" id="ARBA00004477"/>
    </source>
</evidence>
<evidence type="ECO:0000313" key="4">
    <source>
        <dbReference type="EMBL" id="RYQ81949.1"/>
    </source>
</evidence>
<proteinExistence type="predicted"/>
<keyword evidence="3" id="KW-0812">Transmembrane</keyword>
<keyword evidence="3" id="KW-1133">Transmembrane helix</keyword>
<dbReference type="InterPro" id="IPR016439">
    <property type="entry name" value="Lag1/Lac1-like"/>
</dbReference>
<dbReference type="GO" id="GO:0046513">
    <property type="term" value="P:ceramide biosynthetic process"/>
    <property type="evidence" value="ECO:0007669"/>
    <property type="project" value="InterPro"/>
</dbReference>
<dbReference type="PANTHER" id="PTHR12560">
    <property type="entry name" value="LONGEVITY ASSURANCE FACTOR 1 LAG1"/>
    <property type="match status" value="1"/>
</dbReference>
<comment type="caution">
    <text evidence="4">The sequence shown here is derived from an EMBL/GenBank/DDBJ whole genome shotgun (WGS) entry which is preliminary data.</text>
</comment>
<dbReference type="PANTHER" id="PTHR12560:SF49">
    <property type="entry name" value="CERAMIDE SYNTHASE 1 LOH3"/>
    <property type="match status" value="1"/>
</dbReference>
<comment type="subcellular location">
    <subcellularLocation>
        <location evidence="1">Endoplasmic reticulum membrane</location>
        <topology evidence="1">Multi-pass membrane protein</topology>
    </subcellularLocation>
</comment>
<organism evidence="4 5">
    <name type="scientific">Arachis hypogaea</name>
    <name type="common">Peanut</name>
    <dbReference type="NCBI Taxonomy" id="3818"/>
    <lineage>
        <taxon>Eukaryota</taxon>
        <taxon>Viridiplantae</taxon>
        <taxon>Streptophyta</taxon>
        <taxon>Embryophyta</taxon>
        <taxon>Tracheophyta</taxon>
        <taxon>Spermatophyta</taxon>
        <taxon>Magnoliopsida</taxon>
        <taxon>eudicotyledons</taxon>
        <taxon>Gunneridae</taxon>
        <taxon>Pentapetalae</taxon>
        <taxon>rosids</taxon>
        <taxon>fabids</taxon>
        <taxon>Fabales</taxon>
        <taxon>Fabaceae</taxon>
        <taxon>Papilionoideae</taxon>
        <taxon>50 kb inversion clade</taxon>
        <taxon>dalbergioids sensu lato</taxon>
        <taxon>Dalbergieae</taxon>
        <taxon>Pterocarpus clade</taxon>
        <taxon>Arachis</taxon>
    </lineage>
</organism>
<keyword evidence="5" id="KW-1185">Reference proteome</keyword>
<sequence>MRLQFTPSPLPPTTPLPIRESLYSEAKLNPQTKTLGPPCNISAALLPPSVLSASSVAKPSLVAQRPPSPCPPSVLRGFSVLLAWSSSPCRRSPSSPRSPFVSPSKVSVTAIFFSSCSCLSLLSPEPLFADFTSSIRQSFSSSVLQFVYEVLLTLDKEKHKVEGRKYYYVFNSLLYCLLVLHIYWWVMISRMLVRQLQARGKISDDVRSDSEDEDSHKIEMESKTIM</sequence>
<reference evidence="4 5" key="1">
    <citation type="submission" date="2019-01" db="EMBL/GenBank/DDBJ databases">
        <title>Sequencing of cultivated peanut Arachis hypogaea provides insights into genome evolution and oil improvement.</title>
        <authorList>
            <person name="Chen X."/>
        </authorList>
    </citation>
    <scope>NUCLEOTIDE SEQUENCE [LARGE SCALE GENOMIC DNA]</scope>
    <source>
        <strain evidence="5">cv. Fuhuasheng</strain>
        <tissue evidence="4">Leaves</tissue>
    </source>
</reference>
<keyword evidence="3" id="KW-0472">Membrane</keyword>